<keyword evidence="3" id="KW-1134">Transmembrane beta strand</keyword>
<reference evidence="9 10" key="1">
    <citation type="submission" date="2018-06" db="EMBL/GenBank/DDBJ databases">
        <authorList>
            <consortium name="Pathogen Informatics"/>
            <person name="Doyle S."/>
        </authorList>
    </citation>
    <scope>NUCLEOTIDE SEQUENCE [LARGE SCALE GENOMIC DNA]</scope>
    <source>
        <strain evidence="9 10">NCTC10851</strain>
    </source>
</reference>
<evidence type="ECO:0000256" key="6">
    <source>
        <dbReference type="ARBA" id="ARBA00023136"/>
    </source>
</evidence>
<dbReference type="GO" id="GO:0015344">
    <property type="term" value="F:siderophore uptake transmembrane transporter activity"/>
    <property type="evidence" value="ECO:0007669"/>
    <property type="project" value="TreeGrafter"/>
</dbReference>
<keyword evidence="5" id="KW-0798">TonB box</keyword>
<evidence type="ECO:0000256" key="7">
    <source>
        <dbReference type="ARBA" id="ARBA00023237"/>
    </source>
</evidence>
<evidence type="ECO:0000256" key="5">
    <source>
        <dbReference type="ARBA" id="ARBA00023077"/>
    </source>
</evidence>
<dbReference type="PANTHER" id="PTHR30069:SF40">
    <property type="entry name" value="TONB-DEPENDENT RECEPTOR NMB0964-RELATED"/>
    <property type="match status" value="1"/>
</dbReference>
<dbReference type="Pfam" id="PF00593">
    <property type="entry name" value="TonB_dep_Rec_b-barrel"/>
    <property type="match status" value="1"/>
</dbReference>
<evidence type="ECO:0000256" key="4">
    <source>
        <dbReference type="ARBA" id="ARBA00022692"/>
    </source>
</evidence>
<dbReference type="GO" id="GO:0044718">
    <property type="term" value="P:siderophore transmembrane transport"/>
    <property type="evidence" value="ECO:0007669"/>
    <property type="project" value="TreeGrafter"/>
</dbReference>
<keyword evidence="4" id="KW-0812">Transmembrane</keyword>
<name>A0A380VFM3_9PAST</name>
<sequence>MGDVPTTIGEREISERNPLVSNTSKQFSLFGLEQFSYKNFIFELAGRFEKQRIPVDYDMDLLKKYTPPGSEYPDLSTNKQQAFSYSLTGLWNFHPDYSISLNLSHNERLPTAKELYYYGKHLATNSFEYGNRHLNKERSNNIEITLEHLSDKWEYKLSIYQNRFKNYIHAENLYRSGNLYVRRHLQSKAKFQGIEGEISYHFTPNHQMTLFGDYVRGKLFDLPKIFGDKIYREQCFTNEWNEEECDYEMVGREQIDRPNRNAPRVPPARIGLRLNSQFNSSWSGFIEYTRVFKQDKISKSLFTREKDDDRPDKVAGNTLDKIDIYEQKTKGYHLLNLGIDYVNKYKEVNYKISLQANNLLNEKIYIHNSFLPYVLQMGRNFILGLDVQF</sequence>
<evidence type="ECO:0000256" key="2">
    <source>
        <dbReference type="ARBA" id="ARBA00022448"/>
    </source>
</evidence>
<dbReference type="InterPro" id="IPR036942">
    <property type="entry name" value="Beta-barrel_TonB_sf"/>
</dbReference>
<dbReference type="SUPFAM" id="SSF56935">
    <property type="entry name" value="Porins"/>
    <property type="match status" value="1"/>
</dbReference>
<evidence type="ECO:0000256" key="1">
    <source>
        <dbReference type="ARBA" id="ARBA00004571"/>
    </source>
</evidence>
<dbReference type="AlphaFoldDB" id="A0A380VFM3"/>
<comment type="subcellular location">
    <subcellularLocation>
        <location evidence="1">Cell outer membrane</location>
        <topology evidence="1">Multi-pass membrane protein</topology>
    </subcellularLocation>
</comment>
<keyword evidence="2" id="KW-0813">Transport</keyword>
<dbReference type="InterPro" id="IPR039426">
    <property type="entry name" value="TonB-dep_rcpt-like"/>
</dbReference>
<evidence type="ECO:0000313" key="9">
    <source>
        <dbReference type="EMBL" id="SUU37671.1"/>
    </source>
</evidence>
<dbReference type="EMBL" id="UFSB01000001">
    <property type="protein sequence ID" value="SUU37671.1"/>
    <property type="molecule type" value="Genomic_DNA"/>
</dbReference>
<feature type="domain" description="TonB-dependent receptor-like beta-barrel" evidence="8">
    <location>
        <begin position="21"/>
        <end position="359"/>
    </location>
</feature>
<dbReference type="InterPro" id="IPR000531">
    <property type="entry name" value="Beta-barrel_TonB"/>
</dbReference>
<keyword evidence="7" id="KW-0998">Cell outer membrane</keyword>
<evidence type="ECO:0000313" key="10">
    <source>
        <dbReference type="Proteomes" id="UP000254507"/>
    </source>
</evidence>
<organism evidence="9 10">
    <name type="scientific">Actinobacillus seminis</name>
    <dbReference type="NCBI Taxonomy" id="722"/>
    <lineage>
        <taxon>Bacteria</taxon>
        <taxon>Pseudomonadati</taxon>
        <taxon>Pseudomonadota</taxon>
        <taxon>Gammaproteobacteria</taxon>
        <taxon>Pasteurellales</taxon>
        <taxon>Pasteurellaceae</taxon>
        <taxon>Actinobacillus</taxon>
    </lineage>
</organism>
<proteinExistence type="predicted"/>
<protein>
    <submittedName>
        <fullName evidence="9">Iron-regulated outer membrane protein</fullName>
    </submittedName>
</protein>
<dbReference type="GO" id="GO:0009279">
    <property type="term" value="C:cell outer membrane"/>
    <property type="evidence" value="ECO:0007669"/>
    <property type="project" value="UniProtKB-SubCell"/>
</dbReference>
<dbReference type="Proteomes" id="UP000254507">
    <property type="component" value="Unassembled WGS sequence"/>
</dbReference>
<dbReference type="Gene3D" id="2.40.170.20">
    <property type="entry name" value="TonB-dependent receptor, beta-barrel domain"/>
    <property type="match status" value="1"/>
</dbReference>
<keyword evidence="6" id="KW-0472">Membrane</keyword>
<evidence type="ECO:0000256" key="3">
    <source>
        <dbReference type="ARBA" id="ARBA00022452"/>
    </source>
</evidence>
<evidence type="ECO:0000259" key="8">
    <source>
        <dbReference type="Pfam" id="PF00593"/>
    </source>
</evidence>
<dbReference type="PANTHER" id="PTHR30069">
    <property type="entry name" value="TONB-DEPENDENT OUTER MEMBRANE RECEPTOR"/>
    <property type="match status" value="1"/>
</dbReference>
<gene>
    <name evidence="9" type="primary">irp_1</name>
    <name evidence="9" type="ORF">NCTC10851_01681</name>
</gene>
<accession>A0A380VFM3</accession>